<dbReference type="PANTHER" id="PTHR30193">
    <property type="entry name" value="ABC TRANSPORTER PERMEASE PROTEIN"/>
    <property type="match status" value="1"/>
</dbReference>
<feature type="compositionally biased region" description="Low complexity" evidence="8">
    <location>
        <begin position="1"/>
        <end position="14"/>
    </location>
</feature>
<evidence type="ECO:0000256" key="3">
    <source>
        <dbReference type="ARBA" id="ARBA00022475"/>
    </source>
</evidence>
<dbReference type="Gene3D" id="1.10.3720.10">
    <property type="entry name" value="MetI-like"/>
    <property type="match status" value="1"/>
</dbReference>
<evidence type="ECO:0000256" key="4">
    <source>
        <dbReference type="ARBA" id="ARBA00022692"/>
    </source>
</evidence>
<evidence type="ECO:0000256" key="7">
    <source>
        <dbReference type="RuleBase" id="RU363032"/>
    </source>
</evidence>
<feature type="transmembrane region" description="Helical" evidence="7">
    <location>
        <begin position="241"/>
        <end position="261"/>
    </location>
</feature>
<dbReference type="PROSITE" id="PS50928">
    <property type="entry name" value="ABC_TM1"/>
    <property type="match status" value="1"/>
</dbReference>
<dbReference type="SUPFAM" id="SSF160964">
    <property type="entry name" value="MalF N-terminal region-like"/>
    <property type="match status" value="1"/>
</dbReference>
<dbReference type="InterPro" id="IPR051393">
    <property type="entry name" value="ABC_transporter_permease"/>
</dbReference>
<name>A0ABV7WJX6_9MICO</name>
<proteinExistence type="inferred from homology"/>
<evidence type="ECO:0000256" key="2">
    <source>
        <dbReference type="ARBA" id="ARBA00022448"/>
    </source>
</evidence>
<organism evidence="10 11">
    <name type="scientific">Aquipuribacter hungaricus</name>
    <dbReference type="NCBI Taxonomy" id="545624"/>
    <lineage>
        <taxon>Bacteria</taxon>
        <taxon>Bacillati</taxon>
        <taxon>Actinomycetota</taxon>
        <taxon>Actinomycetes</taxon>
        <taxon>Micrococcales</taxon>
        <taxon>Intrasporangiaceae</taxon>
        <taxon>Aquipuribacter</taxon>
    </lineage>
</organism>
<comment type="similarity">
    <text evidence="7">Belongs to the binding-protein-dependent transport system permease family.</text>
</comment>
<gene>
    <name evidence="10" type="ORF">ACFOLH_15095</name>
</gene>
<feature type="transmembrane region" description="Helical" evidence="7">
    <location>
        <begin position="273"/>
        <end position="294"/>
    </location>
</feature>
<keyword evidence="6 7" id="KW-0472">Membrane</keyword>
<dbReference type="Proteomes" id="UP001595685">
    <property type="component" value="Unassembled WGS sequence"/>
</dbReference>
<feature type="domain" description="ABC transmembrane type-1" evidence="9">
    <location>
        <begin position="109"/>
        <end position="324"/>
    </location>
</feature>
<evidence type="ECO:0000256" key="6">
    <source>
        <dbReference type="ARBA" id="ARBA00023136"/>
    </source>
</evidence>
<protein>
    <submittedName>
        <fullName evidence="10">Carbohydrate ABC transporter permease</fullName>
    </submittedName>
</protein>
<feature type="transmembrane region" description="Helical" evidence="7">
    <location>
        <begin position="113"/>
        <end position="134"/>
    </location>
</feature>
<evidence type="ECO:0000259" key="9">
    <source>
        <dbReference type="PROSITE" id="PS50928"/>
    </source>
</evidence>
<keyword evidence="3" id="KW-1003">Cell membrane</keyword>
<keyword evidence="11" id="KW-1185">Reference proteome</keyword>
<comment type="caution">
    <text evidence="10">The sequence shown here is derived from an EMBL/GenBank/DDBJ whole genome shotgun (WGS) entry which is preliminary data.</text>
</comment>
<accession>A0ABV7WJX6</accession>
<evidence type="ECO:0000256" key="8">
    <source>
        <dbReference type="SAM" id="MobiDB-lite"/>
    </source>
</evidence>
<evidence type="ECO:0000256" key="1">
    <source>
        <dbReference type="ARBA" id="ARBA00004651"/>
    </source>
</evidence>
<feature type="transmembrane region" description="Helical" evidence="7">
    <location>
        <begin position="199"/>
        <end position="221"/>
    </location>
</feature>
<dbReference type="SUPFAM" id="SSF161098">
    <property type="entry name" value="MetI-like"/>
    <property type="match status" value="1"/>
</dbReference>
<feature type="transmembrane region" description="Helical" evidence="7">
    <location>
        <begin position="306"/>
        <end position="327"/>
    </location>
</feature>
<dbReference type="RefSeq" id="WP_340290955.1">
    <property type="nucleotide sequence ID" value="NZ_JBBEOI010000026.1"/>
</dbReference>
<dbReference type="InterPro" id="IPR000515">
    <property type="entry name" value="MetI-like"/>
</dbReference>
<keyword evidence="4 7" id="KW-0812">Transmembrane</keyword>
<comment type="subcellular location">
    <subcellularLocation>
        <location evidence="1 7">Cell membrane</location>
        <topology evidence="1 7">Multi-pass membrane protein</topology>
    </subcellularLocation>
</comment>
<evidence type="ECO:0000313" key="11">
    <source>
        <dbReference type="Proteomes" id="UP001595685"/>
    </source>
</evidence>
<evidence type="ECO:0000313" key="10">
    <source>
        <dbReference type="EMBL" id="MFC3689672.1"/>
    </source>
</evidence>
<feature type="region of interest" description="Disordered" evidence="8">
    <location>
        <begin position="1"/>
        <end position="43"/>
    </location>
</feature>
<dbReference type="PANTHER" id="PTHR30193:SF1">
    <property type="entry name" value="ABC TRANSPORTER PERMEASE PROTEIN YESP-RELATED"/>
    <property type="match status" value="1"/>
</dbReference>
<feature type="transmembrane region" description="Helical" evidence="7">
    <location>
        <begin position="48"/>
        <end position="71"/>
    </location>
</feature>
<dbReference type="Pfam" id="PF00528">
    <property type="entry name" value="BPD_transp_1"/>
    <property type="match status" value="1"/>
</dbReference>
<feature type="transmembrane region" description="Helical" evidence="7">
    <location>
        <begin position="146"/>
        <end position="167"/>
    </location>
</feature>
<evidence type="ECO:0000256" key="5">
    <source>
        <dbReference type="ARBA" id="ARBA00022989"/>
    </source>
</evidence>
<sequence>MTAVATPAAAGATASVRRPGRGRLGGAGKGRGPKVPLRPSQRRNRRRTVLSALAFLSPWIIGFLVFTAWPIGYSLYLSLTDYDIINAPTFVGLENYVRLAGDPNVQLALGNTVVFTLLQVPLYVTLSFALALLLDKAGRSMGFFRTAFFLPRMTPPVAVGVLVLLLLNGQDGLLNTALGWFGIDGPNWTTDSAWIKPGLVLMSLWTVGGSVLILLAALRGVPRELLDAAKMDGAGFFRRTWHVTMPMVSGPLFFLVVVNTIDGLQTFTEAYTAYFGSTGGYGNDAALFYAIYLFQQAFQFFNMGYASALAWLLFLVVLAITGVQLLVSRRVVYYEADR</sequence>
<keyword evidence="2 7" id="KW-0813">Transport</keyword>
<keyword evidence="5 7" id="KW-1133">Transmembrane helix</keyword>
<dbReference type="EMBL" id="JBHRWW010000012">
    <property type="protein sequence ID" value="MFC3689672.1"/>
    <property type="molecule type" value="Genomic_DNA"/>
</dbReference>
<reference evidence="11" key="1">
    <citation type="journal article" date="2019" name="Int. J. Syst. Evol. Microbiol.">
        <title>The Global Catalogue of Microorganisms (GCM) 10K type strain sequencing project: providing services to taxonomists for standard genome sequencing and annotation.</title>
        <authorList>
            <consortium name="The Broad Institute Genomics Platform"/>
            <consortium name="The Broad Institute Genome Sequencing Center for Infectious Disease"/>
            <person name="Wu L."/>
            <person name="Ma J."/>
        </authorList>
    </citation>
    <scope>NUCLEOTIDE SEQUENCE [LARGE SCALE GENOMIC DNA]</scope>
    <source>
        <strain evidence="11">NCAIM B.02333</strain>
    </source>
</reference>
<dbReference type="CDD" id="cd06261">
    <property type="entry name" value="TM_PBP2"/>
    <property type="match status" value="1"/>
</dbReference>
<dbReference type="InterPro" id="IPR035906">
    <property type="entry name" value="MetI-like_sf"/>
</dbReference>